<feature type="region of interest" description="Disordered" evidence="6">
    <location>
        <begin position="408"/>
        <end position="502"/>
    </location>
</feature>
<gene>
    <name evidence="8" type="ORF">L211DRAFT_25582</name>
</gene>
<feature type="compositionally biased region" description="Polar residues" evidence="6">
    <location>
        <begin position="80"/>
        <end position="100"/>
    </location>
</feature>
<feature type="region of interest" description="Disordered" evidence="6">
    <location>
        <begin position="1"/>
        <end position="56"/>
    </location>
</feature>
<dbReference type="GO" id="GO:0005524">
    <property type="term" value="F:ATP binding"/>
    <property type="evidence" value="ECO:0007669"/>
    <property type="project" value="UniProtKB-KW"/>
</dbReference>
<evidence type="ECO:0000259" key="7">
    <source>
        <dbReference type="PROSITE" id="PS50011"/>
    </source>
</evidence>
<protein>
    <submittedName>
        <fullName evidence="8">Kinase-like protein</fullName>
    </submittedName>
</protein>
<dbReference type="GO" id="GO:0004713">
    <property type="term" value="F:protein tyrosine kinase activity"/>
    <property type="evidence" value="ECO:0007669"/>
    <property type="project" value="TreeGrafter"/>
</dbReference>
<dbReference type="PROSITE" id="PS00108">
    <property type="entry name" value="PROTEIN_KINASE_ST"/>
    <property type="match status" value="1"/>
</dbReference>
<dbReference type="SUPFAM" id="SSF56112">
    <property type="entry name" value="Protein kinase-like (PK-like)"/>
    <property type="match status" value="1"/>
</dbReference>
<dbReference type="Pfam" id="PF00069">
    <property type="entry name" value="Pkinase"/>
    <property type="match status" value="1"/>
</dbReference>
<evidence type="ECO:0000256" key="2">
    <source>
        <dbReference type="ARBA" id="ARBA00022741"/>
    </source>
</evidence>
<evidence type="ECO:0000256" key="6">
    <source>
        <dbReference type="SAM" id="MobiDB-lite"/>
    </source>
</evidence>
<keyword evidence="1" id="KW-0808">Transferase</keyword>
<feature type="compositionally biased region" description="Basic residues" evidence="6">
    <location>
        <begin position="152"/>
        <end position="165"/>
    </location>
</feature>
<dbReference type="Gene3D" id="1.10.510.10">
    <property type="entry name" value="Transferase(Phosphotransferase) domain 1"/>
    <property type="match status" value="1"/>
</dbReference>
<accession>A0A3N4MPB5</accession>
<feature type="compositionally biased region" description="Basic residues" evidence="6">
    <location>
        <begin position="19"/>
        <end position="30"/>
    </location>
</feature>
<dbReference type="Gene3D" id="3.30.200.20">
    <property type="entry name" value="Phosphorylase Kinase, domain 1"/>
    <property type="match status" value="1"/>
</dbReference>
<dbReference type="InterPro" id="IPR000719">
    <property type="entry name" value="Prot_kinase_dom"/>
</dbReference>
<feature type="compositionally biased region" description="Polar residues" evidence="6">
    <location>
        <begin position="33"/>
        <end position="43"/>
    </location>
</feature>
<name>A0A3N4MPB5_9PEZI</name>
<dbReference type="AlphaFoldDB" id="A0A3N4MPB5"/>
<feature type="domain" description="Protein kinase" evidence="7">
    <location>
        <begin position="515"/>
        <end position="896"/>
    </location>
</feature>
<keyword evidence="3 8" id="KW-0418">Kinase</keyword>
<keyword evidence="4" id="KW-0067">ATP-binding</keyword>
<dbReference type="PANTHER" id="PTHR11042">
    <property type="entry name" value="EUKARYOTIC TRANSLATION INITIATION FACTOR 2-ALPHA KINASE EIF2-ALPHA KINASE -RELATED"/>
    <property type="match status" value="1"/>
</dbReference>
<dbReference type="SMART" id="SM00220">
    <property type="entry name" value="S_TKc"/>
    <property type="match status" value="1"/>
</dbReference>
<dbReference type="Proteomes" id="UP000267821">
    <property type="component" value="Unassembled WGS sequence"/>
</dbReference>
<evidence type="ECO:0000256" key="5">
    <source>
        <dbReference type="ARBA" id="ARBA00037982"/>
    </source>
</evidence>
<feature type="region of interest" description="Disordered" evidence="6">
    <location>
        <begin position="80"/>
        <end position="232"/>
    </location>
</feature>
<evidence type="ECO:0000313" key="9">
    <source>
        <dbReference type="Proteomes" id="UP000267821"/>
    </source>
</evidence>
<dbReference type="PROSITE" id="PS50011">
    <property type="entry name" value="PROTEIN_KINASE_DOM"/>
    <property type="match status" value="1"/>
</dbReference>
<proteinExistence type="inferred from homology"/>
<dbReference type="InParanoid" id="A0A3N4MPB5"/>
<dbReference type="OrthoDB" id="5337378at2759"/>
<feature type="compositionally biased region" description="Polar residues" evidence="6">
    <location>
        <begin position="489"/>
        <end position="502"/>
    </location>
</feature>
<feature type="compositionally biased region" description="Pro residues" evidence="6">
    <location>
        <begin position="565"/>
        <end position="575"/>
    </location>
</feature>
<comment type="similarity">
    <text evidence="5">Belongs to the protein kinase superfamily. Ser/Thr protein kinase family. GCN2 subfamily.</text>
</comment>
<feature type="compositionally biased region" description="Polar residues" evidence="6">
    <location>
        <begin position="458"/>
        <end position="474"/>
    </location>
</feature>
<feature type="region of interest" description="Disordered" evidence="6">
    <location>
        <begin position="541"/>
        <end position="577"/>
    </location>
</feature>
<dbReference type="PANTHER" id="PTHR11042:SF190">
    <property type="entry name" value="MITOSIS INHIBITOR PROTEIN KINASE MIK1"/>
    <property type="match status" value="1"/>
</dbReference>
<evidence type="ECO:0000256" key="4">
    <source>
        <dbReference type="ARBA" id="ARBA00022840"/>
    </source>
</evidence>
<organism evidence="8 9">
    <name type="scientific">Terfezia boudieri ATCC MYA-4762</name>
    <dbReference type="NCBI Taxonomy" id="1051890"/>
    <lineage>
        <taxon>Eukaryota</taxon>
        <taxon>Fungi</taxon>
        <taxon>Dikarya</taxon>
        <taxon>Ascomycota</taxon>
        <taxon>Pezizomycotina</taxon>
        <taxon>Pezizomycetes</taxon>
        <taxon>Pezizales</taxon>
        <taxon>Pezizaceae</taxon>
        <taxon>Terfezia</taxon>
    </lineage>
</organism>
<evidence type="ECO:0000256" key="1">
    <source>
        <dbReference type="ARBA" id="ARBA00022679"/>
    </source>
</evidence>
<reference evidence="8 9" key="1">
    <citation type="journal article" date="2018" name="Nat. Ecol. Evol.">
        <title>Pezizomycetes genomes reveal the molecular basis of ectomycorrhizal truffle lifestyle.</title>
        <authorList>
            <person name="Murat C."/>
            <person name="Payen T."/>
            <person name="Noel B."/>
            <person name="Kuo A."/>
            <person name="Morin E."/>
            <person name="Chen J."/>
            <person name="Kohler A."/>
            <person name="Krizsan K."/>
            <person name="Balestrini R."/>
            <person name="Da Silva C."/>
            <person name="Montanini B."/>
            <person name="Hainaut M."/>
            <person name="Levati E."/>
            <person name="Barry K.W."/>
            <person name="Belfiori B."/>
            <person name="Cichocki N."/>
            <person name="Clum A."/>
            <person name="Dockter R.B."/>
            <person name="Fauchery L."/>
            <person name="Guy J."/>
            <person name="Iotti M."/>
            <person name="Le Tacon F."/>
            <person name="Lindquist E.A."/>
            <person name="Lipzen A."/>
            <person name="Malagnac F."/>
            <person name="Mello A."/>
            <person name="Molinier V."/>
            <person name="Miyauchi S."/>
            <person name="Poulain J."/>
            <person name="Riccioni C."/>
            <person name="Rubini A."/>
            <person name="Sitrit Y."/>
            <person name="Splivallo R."/>
            <person name="Traeger S."/>
            <person name="Wang M."/>
            <person name="Zifcakova L."/>
            <person name="Wipf D."/>
            <person name="Zambonelli A."/>
            <person name="Paolocci F."/>
            <person name="Nowrousian M."/>
            <person name="Ottonello S."/>
            <person name="Baldrian P."/>
            <person name="Spatafora J.W."/>
            <person name="Henrissat B."/>
            <person name="Nagy L.G."/>
            <person name="Aury J.M."/>
            <person name="Wincker P."/>
            <person name="Grigoriev I.V."/>
            <person name="Bonfante P."/>
            <person name="Martin F.M."/>
        </authorList>
    </citation>
    <scope>NUCLEOTIDE SEQUENCE [LARGE SCALE GENOMIC DNA]</scope>
    <source>
        <strain evidence="8 9">ATCC MYA-4762</strain>
    </source>
</reference>
<dbReference type="InterPro" id="IPR008271">
    <property type="entry name" value="Ser/Thr_kinase_AS"/>
</dbReference>
<evidence type="ECO:0000313" key="8">
    <source>
        <dbReference type="EMBL" id="RPB29565.1"/>
    </source>
</evidence>
<dbReference type="GO" id="GO:0005634">
    <property type="term" value="C:nucleus"/>
    <property type="evidence" value="ECO:0007669"/>
    <property type="project" value="TreeGrafter"/>
</dbReference>
<dbReference type="STRING" id="1051890.A0A3N4MPB5"/>
<dbReference type="InterPro" id="IPR050339">
    <property type="entry name" value="CC_SR_Kinase"/>
</dbReference>
<dbReference type="EMBL" id="ML121527">
    <property type="protein sequence ID" value="RPB29565.1"/>
    <property type="molecule type" value="Genomic_DNA"/>
</dbReference>
<dbReference type="GO" id="GO:0110031">
    <property type="term" value="P:negative regulation of G2/MI transition of meiotic cell cycle"/>
    <property type="evidence" value="ECO:0007669"/>
    <property type="project" value="TreeGrafter"/>
</dbReference>
<keyword evidence="2" id="KW-0547">Nucleotide-binding</keyword>
<sequence length="948" mass="104173">MVSSFPPRHLGGPTVVTRSRSKSPHKKKFMLRSSPQTVSSPFNSPAKKITKSPALRNLTPLRRKTLMTSPIKFPLSLATTNELNTTPPGVTPPDNVSNISRLDKRSPGSPTVRHAMQRGNRAGIGVENGTGGSPLRSLGSPVKHGRSLSPVKRGRGSPASKRRVANHNASDSPFPGPSLSPPKVREPKSPSPKTGTARKNPLKKNVINPKERPSYVKSRPQARAVEFATPTDPASKIRRTASLKNISAMTTLPSASVHPHNTASATRSSLKEAISTGETEWVTPHYKLAKPDPAAFHSTGFIPKRGRLSTDSANHHQPETPCKKLSSYSVKMSDMQQTGSVFGEFLSPVGGSKNSLLGQRESRAIHSNNMSPTPLGSGSSSLSEDFDVLSTPTKSVYNTNLVPLFGNVGGTKRKGESRPQSPYSIGTGRATRARVREPTQTPKPQEDQDTLFADASCLSIQTGARRQRAPQTPAKNHMSDSDTGKTMPRTPNNLPLESSPSMQISPDWKWKAKFQNDVRCIGYGEFSQVYLAIESRPGRLFKPSKSGTALNKQLASPRVSSPPFQSSPPGSPVQQPPKFYAIKKSKTPYTGVKDRDQRLEEVRILMELGTHDHVIKFVDQWEENRFLFIQTEYCENGSLDKFLDKHGTKGRLDEFRVWKILNEICMGIKHIHDCGFLHLDIKPANVLISLDGTLKISDFGMATRWPARYGIEREGDRVYLAPEVMQQGYRYDKPVDIFALGLTIIEAAGNEGLPPNGPVWQSIRSGDFSLAPILSTSVSGEFVFRDERGEPLSTLILDGPSITTSQSFSSDASSDSEQVTTGLLSPSYPRRRRAFYRTQSGSKKLLHDPRPGDLVYPPKFMEDGGLERIVQSMLAPDSSRRPKAADILDMEEVKWVESRRRCPATIFEGLWGRDPSYQVSSDDSEEILRQIGGAPDTSAEDFSMLSDL</sequence>
<feature type="compositionally biased region" description="Polar residues" evidence="6">
    <location>
        <begin position="545"/>
        <end position="554"/>
    </location>
</feature>
<dbReference type="GO" id="GO:0005737">
    <property type="term" value="C:cytoplasm"/>
    <property type="evidence" value="ECO:0007669"/>
    <property type="project" value="TreeGrafter"/>
</dbReference>
<dbReference type="InterPro" id="IPR011009">
    <property type="entry name" value="Kinase-like_dom_sf"/>
</dbReference>
<evidence type="ECO:0000256" key="3">
    <source>
        <dbReference type="ARBA" id="ARBA00022777"/>
    </source>
</evidence>
<keyword evidence="9" id="KW-1185">Reference proteome</keyword>